<proteinExistence type="predicted"/>
<evidence type="ECO:0000256" key="1">
    <source>
        <dbReference type="SAM" id="MobiDB-lite"/>
    </source>
</evidence>
<feature type="region of interest" description="Disordered" evidence="1">
    <location>
        <begin position="85"/>
        <end position="112"/>
    </location>
</feature>
<dbReference type="EMBL" id="JANVFO010000073">
    <property type="protein sequence ID" value="KAJ3717594.1"/>
    <property type="molecule type" value="Genomic_DNA"/>
</dbReference>
<organism evidence="2 3">
    <name type="scientific">Lentinula guzmanii</name>
    <dbReference type="NCBI Taxonomy" id="2804957"/>
    <lineage>
        <taxon>Eukaryota</taxon>
        <taxon>Fungi</taxon>
        <taxon>Dikarya</taxon>
        <taxon>Basidiomycota</taxon>
        <taxon>Agaricomycotina</taxon>
        <taxon>Agaricomycetes</taxon>
        <taxon>Agaricomycetidae</taxon>
        <taxon>Agaricales</taxon>
        <taxon>Marasmiineae</taxon>
        <taxon>Omphalotaceae</taxon>
        <taxon>Lentinula</taxon>
    </lineage>
</organism>
<evidence type="ECO:0000313" key="3">
    <source>
        <dbReference type="Proteomes" id="UP001176059"/>
    </source>
</evidence>
<reference evidence="2" key="1">
    <citation type="submission" date="2022-08" db="EMBL/GenBank/DDBJ databases">
        <authorList>
            <consortium name="DOE Joint Genome Institute"/>
            <person name="Min B."/>
            <person name="Sierra-Patev S."/>
            <person name="Naranjo-Ortiz M."/>
            <person name="Looney B."/>
            <person name="Konkel Z."/>
            <person name="Slot J.C."/>
            <person name="Sakamoto Y."/>
            <person name="Steenwyk J.L."/>
            <person name="Rokas A."/>
            <person name="Carro J."/>
            <person name="Camarero S."/>
            <person name="Ferreira P."/>
            <person name="Molpeceres G."/>
            <person name="Ruiz-duenas F.J."/>
            <person name="Serrano A."/>
            <person name="Henrissat B."/>
            <person name="Drula E."/>
            <person name="Hughes K.W."/>
            <person name="Mata J.L."/>
            <person name="Ishikawa N.K."/>
            <person name="Vargas-Isla R."/>
            <person name="Ushijima S."/>
            <person name="Smith C.A."/>
            <person name="Ahrendt S."/>
            <person name="Andreopoulos W."/>
            <person name="He G."/>
            <person name="LaButti K."/>
            <person name="Lipzen A."/>
            <person name="Ng V."/>
            <person name="Riley R."/>
            <person name="Sandor L."/>
            <person name="Barry K."/>
            <person name="Martinez A.T."/>
            <person name="Xiao Y."/>
            <person name="Gibbons J.G."/>
            <person name="Terashima K."/>
            <person name="Hibbett D.S."/>
            <person name="Grigoriev I.V."/>
        </authorList>
    </citation>
    <scope>NUCLEOTIDE SEQUENCE</scope>
    <source>
        <strain evidence="2">ET3784</strain>
    </source>
</reference>
<dbReference type="AlphaFoldDB" id="A0AA38MRA3"/>
<feature type="compositionally biased region" description="Polar residues" evidence="1">
    <location>
        <begin position="97"/>
        <end position="112"/>
    </location>
</feature>
<sequence>MEASAKFSSTLDTPLVGPFAVSKNTSNSFGVVSRPQNGHGASHGDSNQTVSSKTSLIHNLVASMEMEKENKQNFAQPISFSYGPRSFPGDLHGNPDRSPSFNNIPAPNSEFSNQRADMHTWLALGSTTSMMEGMQYSSTSEAYPSRLTPSSLTFCLLIFSHPRRDSIRRCHPTVSKEVQAEKRIDEDKCANRATCCARVYRSETEEASAVTLAVHDIEGRKEALPALSAVQVPEPVTFPHSPEREIPKYPQNLKQHFQPGMCFADRRTDYATCRSQDTRGVAEVCFQDHSSGFNPTAHGSQHVAAVNQLNTL</sequence>
<gene>
    <name evidence="2" type="ORF">DFJ43DRAFT_1159776</name>
</gene>
<keyword evidence="3" id="KW-1185">Reference proteome</keyword>
<dbReference type="Proteomes" id="UP001176059">
    <property type="component" value="Unassembled WGS sequence"/>
</dbReference>
<comment type="caution">
    <text evidence="2">The sequence shown here is derived from an EMBL/GenBank/DDBJ whole genome shotgun (WGS) entry which is preliminary data.</text>
</comment>
<evidence type="ECO:0000313" key="2">
    <source>
        <dbReference type="EMBL" id="KAJ3717594.1"/>
    </source>
</evidence>
<feature type="region of interest" description="Disordered" evidence="1">
    <location>
        <begin position="30"/>
        <end position="52"/>
    </location>
</feature>
<accession>A0AA38MRA3</accession>
<reference evidence="2" key="2">
    <citation type="journal article" date="2023" name="Proc. Natl. Acad. Sci. U.S.A.">
        <title>A global phylogenomic analysis of the shiitake genus Lentinula.</title>
        <authorList>
            <person name="Sierra-Patev S."/>
            <person name="Min B."/>
            <person name="Naranjo-Ortiz M."/>
            <person name="Looney B."/>
            <person name="Konkel Z."/>
            <person name="Slot J.C."/>
            <person name="Sakamoto Y."/>
            <person name="Steenwyk J.L."/>
            <person name="Rokas A."/>
            <person name="Carro J."/>
            <person name="Camarero S."/>
            <person name="Ferreira P."/>
            <person name="Molpeceres G."/>
            <person name="Ruiz-Duenas F.J."/>
            <person name="Serrano A."/>
            <person name="Henrissat B."/>
            <person name="Drula E."/>
            <person name="Hughes K.W."/>
            <person name="Mata J.L."/>
            <person name="Ishikawa N.K."/>
            <person name="Vargas-Isla R."/>
            <person name="Ushijima S."/>
            <person name="Smith C.A."/>
            <person name="Donoghue J."/>
            <person name="Ahrendt S."/>
            <person name="Andreopoulos W."/>
            <person name="He G."/>
            <person name="LaButti K."/>
            <person name="Lipzen A."/>
            <person name="Ng V."/>
            <person name="Riley R."/>
            <person name="Sandor L."/>
            <person name="Barry K."/>
            <person name="Martinez A.T."/>
            <person name="Xiao Y."/>
            <person name="Gibbons J.G."/>
            <person name="Terashima K."/>
            <person name="Grigoriev I.V."/>
            <person name="Hibbett D."/>
        </authorList>
    </citation>
    <scope>NUCLEOTIDE SEQUENCE</scope>
    <source>
        <strain evidence="2">ET3784</strain>
    </source>
</reference>
<protein>
    <submittedName>
        <fullName evidence="2">Uncharacterized protein</fullName>
    </submittedName>
</protein>
<name>A0AA38MRA3_9AGAR</name>